<dbReference type="HAMAP" id="MF_00222">
    <property type="entry name" value="Shikimate_DH_AroE"/>
    <property type="match status" value="1"/>
</dbReference>
<comment type="caution">
    <text evidence="12">The sequence shown here is derived from an EMBL/GenBank/DDBJ whole genome shotgun (WGS) entry which is preliminary data.</text>
</comment>
<dbReference type="SUPFAM" id="SSF51735">
    <property type="entry name" value="NAD(P)-binding Rossmann-fold domains"/>
    <property type="match status" value="1"/>
</dbReference>
<dbReference type="GO" id="GO:0004764">
    <property type="term" value="F:shikimate 3-dehydrogenase (NADP+) activity"/>
    <property type="evidence" value="ECO:0007669"/>
    <property type="project" value="UniProtKB-EC"/>
</dbReference>
<keyword evidence="4 8" id="KW-0521">NADP</keyword>
<dbReference type="NCBIfam" id="TIGR00507">
    <property type="entry name" value="aroE"/>
    <property type="match status" value="1"/>
</dbReference>
<feature type="binding site" evidence="8">
    <location>
        <position position="237"/>
    </location>
    <ligand>
        <name>NADP(+)</name>
        <dbReference type="ChEBI" id="CHEBI:58349"/>
    </ligand>
</feature>
<dbReference type="RefSeq" id="WP_077410918.1">
    <property type="nucleotide sequence ID" value="NZ_JBHRTS010000005.1"/>
</dbReference>
<comment type="catalytic activity">
    <reaction evidence="7 8">
        <text>shikimate + NADP(+) = 3-dehydroshikimate + NADPH + H(+)</text>
        <dbReference type="Rhea" id="RHEA:17737"/>
        <dbReference type="ChEBI" id="CHEBI:15378"/>
        <dbReference type="ChEBI" id="CHEBI:16630"/>
        <dbReference type="ChEBI" id="CHEBI:36208"/>
        <dbReference type="ChEBI" id="CHEBI:57783"/>
        <dbReference type="ChEBI" id="CHEBI:58349"/>
        <dbReference type="EC" id="1.1.1.25"/>
    </reaction>
</comment>
<dbReference type="Pfam" id="PF08501">
    <property type="entry name" value="Shikimate_dh_N"/>
    <property type="match status" value="1"/>
</dbReference>
<feature type="binding site" evidence="8">
    <location>
        <position position="91"/>
    </location>
    <ligand>
        <name>shikimate</name>
        <dbReference type="ChEBI" id="CHEBI:36208"/>
    </ligand>
</feature>
<dbReference type="CDD" id="cd01065">
    <property type="entry name" value="NAD_bind_Shikimate_DH"/>
    <property type="match status" value="1"/>
</dbReference>
<dbReference type="InterPro" id="IPR046346">
    <property type="entry name" value="Aminoacid_DH-like_N_sf"/>
</dbReference>
<dbReference type="InterPro" id="IPR041121">
    <property type="entry name" value="SDH_C"/>
</dbReference>
<feature type="binding site" evidence="8">
    <location>
        <begin position="130"/>
        <end position="134"/>
    </location>
    <ligand>
        <name>NADP(+)</name>
        <dbReference type="ChEBI" id="CHEBI:58349"/>
    </ligand>
</feature>
<keyword evidence="5 8" id="KW-0560">Oxidoreductase</keyword>
<dbReference type="PANTHER" id="PTHR21089:SF1">
    <property type="entry name" value="BIFUNCTIONAL 3-DEHYDROQUINATE DEHYDRATASE_SHIKIMATE DEHYDROGENASE, CHLOROPLASTIC"/>
    <property type="match status" value="1"/>
</dbReference>
<name>A0ABV7JDN8_9GAMM</name>
<accession>A0ABV7JDN8</accession>
<dbReference type="InterPro" id="IPR006151">
    <property type="entry name" value="Shikm_DH/Glu-tRNA_Rdtase"/>
</dbReference>
<proteinExistence type="inferred from homology"/>
<feature type="binding site" evidence="8">
    <location>
        <begin position="20"/>
        <end position="22"/>
    </location>
    <ligand>
        <name>shikimate</name>
        <dbReference type="ChEBI" id="CHEBI:36208"/>
    </ligand>
</feature>
<dbReference type="EMBL" id="JBHRTS010000005">
    <property type="protein sequence ID" value="MFC3194878.1"/>
    <property type="molecule type" value="Genomic_DNA"/>
</dbReference>
<evidence type="ECO:0000313" key="12">
    <source>
        <dbReference type="EMBL" id="MFC3194878.1"/>
    </source>
</evidence>
<dbReference type="SUPFAM" id="SSF53223">
    <property type="entry name" value="Aminoacid dehydrogenase-like, N-terminal domain"/>
    <property type="match status" value="1"/>
</dbReference>
<evidence type="ECO:0000256" key="1">
    <source>
        <dbReference type="ARBA" id="ARBA00004871"/>
    </source>
</evidence>
<evidence type="ECO:0000256" key="7">
    <source>
        <dbReference type="ARBA" id="ARBA00049442"/>
    </source>
</evidence>
<feature type="binding site" evidence="8">
    <location>
        <position position="213"/>
    </location>
    <ligand>
        <name>NADP(+)</name>
        <dbReference type="ChEBI" id="CHEBI:58349"/>
    </ligand>
</feature>
<evidence type="ECO:0000256" key="3">
    <source>
        <dbReference type="ARBA" id="ARBA00022605"/>
    </source>
</evidence>
<dbReference type="Gene3D" id="3.40.50.720">
    <property type="entry name" value="NAD(P)-binding Rossmann-like Domain"/>
    <property type="match status" value="1"/>
</dbReference>
<dbReference type="PANTHER" id="PTHR21089">
    <property type="entry name" value="SHIKIMATE DEHYDROGENASE"/>
    <property type="match status" value="1"/>
</dbReference>
<feature type="binding site" evidence="8">
    <location>
        <position position="215"/>
    </location>
    <ligand>
        <name>shikimate</name>
        <dbReference type="ChEBI" id="CHEBI:36208"/>
    </ligand>
</feature>
<feature type="binding site" evidence="8">
    <location>
        <position position="244"/>
    </location>
    <ligand>
        <name>shikimate</name>
        <dbReference type="ChEBI" id="CHEBI:36208"/>
    </ligand>
</feature>
<evidence type="ECO:0000256" key="8">
    <source>
        <dbReference type="HAMAP-Rule" id="MF_00222"/>
    </source>
</evidence>
<feature type="active site" description="Proton acceptor" evidence="8">
    <location>
        <position position="70"/>
    </location>
</feature>
<comment type="similarity">
    <text evidence="8">Belongs to the shikimate dehydrogenase family.</text>
</comment>
<dbReference type="Pfam" id="PF18317">
    <property type="entry name" value="SDH_C"/>
    <property type="match status" value="1"/>
</dbReference>
<evidence type="ECO:0000259" key="9">
    <source>
        <dbReference type="Pfam" id="PF01488"/>
    </source>
</evidence>
<comment type="subunit">
    <text evidence="8">Homodimer.</text>
</comment>
<feature type="domain" description="SDH C-terminal" evidence="11">
    <location>
        <begin position="237"/>
        <end position="258"/>
    </location>
</feature>
<evidence type="ECO:0000259" key="10">
    <source>
        <dbReference type="Pfam" id="PF08501"/>
    </source>
</evidence>
<dbReference type="InterPro" id="IPR022893">
    <property type="entry name" value="Shikimate_DH_fam"/>
</dbReference>
<reference evidence="13" key="1">
    <citation type="journal article" date="2019" name="Int. J. Syst. Evol. Microbiol.">
        <title>The Global Catalogue of Microorganisms (GCM) 10K type strain sequencing project: providing services to taxonomists for standard genome sequencing and annotation.</title>
        <authorList>
            <consortium name="The Broad Institute Genomics Platform"/>
            <consortium name="The Broad Institute Genome Sequencing Center for Infectious Disease"/>
            <person name="Wu L."/>
            <person name="Ma J."/>
        </authorList>
    </citation>
    <scope>NUCLEOTIDE SEQUENCE [LARGE SCALE GENOMIC DNA]</scope>
    <source>
        <strain evidence="13">KCTC 42953</strain>
    </source>
</reference>
<dbReference type="Proteomes" id="UP001595533">
    <property type="component" value="Unassembled WGS sequence"/>
</dbReference>
<feature type="binding site" evidence="8">
    <location>
        <position position="106"/>
    </location>
    <ligand>
        <name>shikimate</name>
        <dbReference type="ChEBI" id="CHEBI:36208"/>
    </ligand>
</feature>
<feature type="binding site" evidence="8">
    <location>
        <position position="66"/>
    </location>
    <ligand>
        <name>shikimate</name>
        <dbReference type="ChEBI" id="CHEBI:36208"/>
    </ligand>
</feature>
<dbReference type="NCBIfam" id="NF001310">
    <property type="entry name" value="PRK00258.1-2"/>
    <property type="match status" value="1"/>
</dbReference>
<organism evidence="12 13">
    <name type="scientific">Marinicella sediminis</name>
    <dbReference type="NCBI Taxonomy" id="1792834"/>
    <lineage>
        <taxon>Bacteria</taxon>
        <taxon>Pseudomonadati</taxon>
        <taxon>Pseudomonadota</taxon>
        <taxon>Gammaproteobacteria</taxon>
        <taxon>Lysobacterales</taxon>
        <taxon>Marinicellaceae</taxon>
        <taxon>Marinicella</taxon>
    </lineage>
</organism>
<keyword evidence="6 8" id="KW-0057">Aromatic amino acid biosynthesis</keyword>
<protein>
    <recommendedName>
        <fullName evidence="2 8">Shikimate dehydrogenase (NADP(+))</fullName>
        <shortName evidence="8">SDH</shortName>
        <ecNumber evidence="2 8">1.1.1.25</ecNumber>
    </recommendedName>
</protein>
<dbReference type="InterPro" id="IPR011342">
    <property type="entry name" value="Shikimate_DH"/>
</dbReference>
<dbReference type="Gene3D" id="3.40.50.10860">
    <property type="entry name" value="Leucine Dehydrogenase, chain A, domain 1"/>
    <property type="match status" value="1"/>
</dbReference>
<evidence type="ECO:0000256" key="2">
    <source>
        <dbReference type="ARBA" id="ARBA00012962"/>
    </source>
</evidence>
<evidence type="ECO:0000256" key="6">
    <source>
        <dbReference type="ARBA" id="ARBA00023141"/>
    </source>
</evidence>
<comment type="caution">
    <text evidence="8">Lacks conserved residue(s) required for the propagation of feature annotation.</text>
</comment>
<keyword evidence="3 8" id="KW-0028">Amino-acid biosynthesis</keyword>
<gene>
    <name evidence="8 12" type="primary">aroE</name>
    <name evidence="12" type="ORF">ACFODZ_11565</name>
</gene>
<dbReference type="InterPro" id="IPR013708">
    <property type="entry name" value="Shikimate_DH-bd_N"/>
</dbReference>
<evidence type="ECO:0000313" key="13">
    <source>
        <dbReference type="Proteomes" id="UP001595533"/>
    </source>
</evidence>
<feature type="domain" description="Quinate/shikimate 5-dehydrogenase/glutamyl-tRNA reductase" evidence="9">
    <location>
        <begin position="120"/>
        <end position="190"/>
    </location>
</feature>
<feature type="domain" description="Shikimate dehydrogenase substrate binding N-terminal" evidence="10">
    <location>
        <begin position="12"/>
        <end position="93"/>
    </location>
</feature>
<keyword evidence="13" id="KW-1185">Reference proteome</keyword>
<dbReference type="InterPro" id="IPR036291">
    <property type="entry name" value="NAD(P)-bd_dom_sf"/>
</dbReference>
<evidence type="ECO:0000256" key="4">
    <source>
        <dbReference type="ARBA" id="ARBA00022857"/>
    </source>
</evidence>
<sequence>MAEPVTPYQLGLFGHPVKHSQSPGIHQGFATQYGIELDYQLIDASPDELPTRFKDWIKTAHGCNVTVPHKTDIMPLLDHYTEKAHLCQAVNTVFWQDGELWGDNTDGDGLILDLVSKGIELAGKEILIIGAGGAVKGIIPSLLEQGVMSISIKNRNVEKAAALASNFKRCSTAGLKTSLDFDLIIHATSMGHQGLSPDLKDHWFYEKTIAYDLSYGQAAEPFLAAAKACGAKQTFDGLGMLYGQAALAFERWFGKRPEINLPPK</sequence>
<evidence type="ECO:0000256" key="5">
    <source>
        <dbReference type="ARBA" id="ARBA00023002"/>
    </source>
</evidence>
<dbReference type="Pfam" id="PF01488">
    <property type="entry name" value="Shikimate_DH"/>
    <property type="match status" value="1"/>
</dbReference>
<comment type="function">
    <text evidence="8">Involved in the biosynthesis of the chorismate, which leads to the biosynthesis of aromatic amino acids. Catalyzes the reversible NADPH linked reduction of 3-dehydroshikimate (DHSA) to yield shikimate (SA).</text>
</comment>
<dbReference type="EC" id="1.1.1.25" evidence="2 8"/>
<comment type="pathway">
    <text evidence="1 8">Metabolic intermediate biosynthesis; chorismate biosynthesis; chorismate from D-erythrose 4-phosphate and phosphoenolpyruvate: step 4/7.</text>
</comment>
<feature type="binding site" evidence="8">
    <location>
        <position position="82"/>
    </location>
    <ligand>
        <name>NADP(+)</name>
        <dbReference type="ChEBI" id="CHEBI:58349"/>
    </ligand>
</feature>
<evidence type="ECO:0000259" key="11">
    <source>
        <dbReference type="Pfam" id="PF18317"/>
    </source>
</evidence>